<gene>
    <name evidence="5" type="ORF">FHU41_001502</name>
</gene>
<name>A0A7Y9LTH1_9MICC</name>
<feature type="domain" description="Endonuclease YhcR N-terminal" evidence="4">
    <location>
        <begin position="12"/>
        <end position="114"/>
    </location>
</feature>
<keyword evidence="2" id="KW-0378">Hydrolase</keyword>
<accession>A0A7Y9LTH1</accession>
<dbReference type="PANTHER" id="PTHR33607">
    <property type="entry name" value="ENDONUCLEASE-1"/>
    <property type="match status" value="1"/>
</dbReference>
<dbReference type="PANTHER" id="PTHR33607:SF2">
    <property type="entry name" value="ENDONUCLEASE-1"/>
    <property type="match status" value="1"/>
</dbReference>
<dbReference type="AlphaFoldDB" id="A0A7Y9LTH1"/>
<comment type="caution">
    <text evidence="5">The sequence shown here is derived from an EMBL/GenBank/DDBJ whole genome shotgun (WGS) entry which is preliminary data.</text>
</comment>
<dbReference type="RefSeq" id="WP_343046273.1">
    <property type="nucleotide sequence ID" value="NZ_JACBYQ010000001.1"/>
</dbReference>
<dbReference type="Pfam" id="PF04231">
    <property type="entry name" value="Endonuclease_1"/>
    <property type="match status" value="1"/>
</dbReference>
<keyword evidence="6" id="KW-1185">Reference proteome</keyword>
<keyword evidence="1" id="KW-0540">Nuclease</keyword>
<evidence type="ECO:0000256" key="2">
    <source>
        <dbReference type="ARBA" id="ARBA00022801"/>
    </source>
</evidence>
<feature type="region of interest" description="Disordered" evidence="3">
    <location>
        <begin position="112"/>
        <end position="140"/>
    </location>
</feature>
<evidence type="ECO:0000256" key="1">
    <source>
        <dbReference type="ARBA" id="ARBA00022722"/>
    </source>
</evidence>
<dbReference type="GO" id="GO:0004519">
    <property type="term" value="F:endonuclease activity"/>
    <property type="evidence" value="ECO:0007669"/>
    <property type="project" value="UniProtKB-KW"/>
</dbReference>
<keyword evidence="5" id="KW-0255">Endonuclease</keyword>
<proteinExistence type="predicted"/>
<evidence type="ECO:0000256" key="3">
    <source>
        <dbReference type="SAM" id="MobiDB-lite"/>
    </source>
</evidence>
<dbReference type="InterPro" id="IPR044925">
    <property type="entry name" value="His-Me_finger_sf"/>
</dbReference>
<evidence type="ECO:0000313" key="5">
    <source>
        <dbReference type="EMBL" id="NYE95281.1"/>
    </source>
</evidence>
<dbReference type="Proteomes" id="UP000521748">
    <property type="component" value="Unassembled WGS sequence"/>
</dbReference>
<feature type="region of interest" description="Disordered" evidence="3">
    <location>
        <begin position="250"/>
        <end position="273"/>
    </location>
</feature>
<organism evidence="5 6">
    <name type="scientific">Psychromicrobium silvestre</name>
    <dbReference type="NCBI Taxonomy" id="1645614"/>
    <lineage>
        <taxon>Bacteria</taxon>
        <taxon>Bacillati</taxon>
        <taxon>Actinomycetota</taxon>
        <taxon>Actinomycetes</taxon>
        <taxon>Micrococcales</taxon>
        <taxon>Micrococcaceae</taxon>
        <taxon>Psychromicrobium</taxon>
    </lineage>
</organism>
<feature type="compositionally biased region" description="Low complexity" evidence="3">
    <location>
        <begin position="118"/>
        <end position="137"/>
    </location>
</feature>
<evidence type="ECO:0000259" key="4">
    <source>
        <dbReference type="Pfam" id="PF19886"/>
    </source>
</evidence>
<dbReference type="Pfam" id="PF19886">
    <property type="entry name" value="DUF6359"/>
    <property type="match status" value="1"/>
</dbReference>
<dbReference type="GO" id="GO:0016787">
    <property type="term" value="F:hydrolase activity"/>
    <property type="evidence" value="ECO:0007669"/>
    <property type="project" value="UniProtKB-KW"/>
</dbReference>
<dbReference type="InterPro" id="IPR007346">
    <property type="entry name" value="Endonuclease-I"/>
</dbReference>
<dbReference type="InterPro" id="IPR045939">
    <property type="entry name" value="YhcR_N"/>
</dbReference>
<dbReference type="EMBL" id="JACBYQ010000001">
    <property type="protein sequence ID" value="NYE95281.1"/>
    <property type="molecule type" value="Genomic_DNA"/>
</dbReference>
<dbReference type="SUPFAM" id="SSF54060">
    <property type="entry name" value="His-Me finger endonucleases"/>
    <property type="match status" value="1"/>
</dbReference>
<sequence>MTTPAQAATGSTVAAVIANQNGSSQTVSGYIVGQPTATSTVVTSGYPSDYALALADAATESSTAKMLYVQIPSSFRAGFGLKSNPSLKGTRITVTGTASAYFSHPGLINGTAFSKDGSSTNPTDPTDPTNPPTNSSDYDSTYYKNALGKTGTALRTALHNIITPMTKLSYDAVWNGIQDTDQDPANPNNVIELYTGNSVPKSQHGGGVDDWNREHVFAKSHGDFGTATGPGTDLHHLRPTDVTVNSARGNKDFDNGGQPVAEAPGNLTDADSWEPRDAVKGDIARMLMYMAVRYEGDDGFANLELNESTSNGSNPFMGKLSVLLKWNAQDPPDAFEKNRNEVIFSKWQKNRNPFIDHPEWATSLWGAAG</sequence>
<protein>
    <submittedName>
        <fullName evidence="5">Endonuclease I</fullName>
    </submittedName>
</protein>
<evidence type="ECO:0000313" key="6">
    <source>
        <dbReference type="Proteomes" id="UP000521748"/>
    </source>
</evidence>
<reference evidence="5 6" key="1">
    <citation type="submission" date="2020-07" db="EMBL/GenBank/DDBJ databases">
        <title>Sequencing the genomes of 1000 actinobacteria strains.</title>
        <authorList>
            <person name="Klenk H.-P."/>
        </authorList>
    </citation>
    <scope>NUCLEOTIDE SEQUENCE [LARGE SCALE GENOMIC DNA]</scope>
    <source>
        <strain evidence="5 6">DSM 102047</strain>
    </source>
</reference>